<dbReference type="SMART" id="SM00213">
    <property type="entry name" value="UBQ"/>
    <property type="match status" value="1"/>
</dbReference>
<dbReference type="GO" id="GO:0031593">
    <property type="term" value="F:polyubiquitin modification-dependent protein binding"/>
    <property type="evidence" value="ECO:0007669"/>
    <property type="project" value="TreeGrafter"/>
</dbReference>
<feature type="region of interest" description="Disordered" evidence="2">
    <location>
        <begin position="1374"/>
        <end position="1409"/>
    </location>
</feature>
<feature type="region of interest" description="Disordered" evidence="2">
    <location>
        <begin position="449"/>
        <end position="492"/>
    </location>
</feature>
<dbReference type="SUPFAM" id="SSF54236">
    <property type="entry name" value="Ubiquitin-like"/>
    <property type="match status" value="1"/>
</dbReference>
<organism evidence="4">
    <name type="scientific">Notodromas monacha</name>
    <dbReference type="NCBI Taxonomy" id="399045"/>
    <lineage>
        <taxon>Eukaryota</taxon>
        <taxon>Metazoa</taxon>
        <taxon>Ecdysozoa</taxon>
        <taxon>Arthropoda</taxon>
        <taxon>Crustacea</taxon>
        <taxon>Oligostraca</taxon>
        <taxon>Ostracoda</taxon>
        <taxon>Podocopa</taxon>
        <taxon>Podocopida</taxon>
        <taxon>Cypridocopina</taxon>
        <taxon>Cypridoidea</taxon>
        <taxon>Cyprididae</taxon>
        <taxon>Notodromas</taxon>
    </lineage>
</organism>
<protein>
    <recommendedName>
        <fullName evidence="3">Ubiquitin-like domain-containing protein</fullName>
    </recommendedName>
</protein>
<reference evidence="4" key="1">
    <citation type="submission" date="2020-11" db="EMBL/GenBank/DDBJ databases">
        <authorList>
            <person name="Tran Van P."/>
        </authorList>
    </citation>
    <scope>NUCLEOTIDE SEQUENCE</scope>
</reference>
<dbReference type="PROSITE" id="PS50053">
    <property type="entry name" value="UBIQUITIN_2"/>
    <property type="match status" value="1"/>
</dbReference>
<feature type="compositionally biased region" description="Basic and acidic residues" evidence="2">
    <location>
        <begin position="286"/>
        <end position="300"/>
    </location>
</feature>
<dbReference type="Proteomes" id="UP000678499">
    <property type="component" value="Unassembled WGS sequence"/>
</dbReference>
<feature type="region of interest" description="Disordered" evidence="2">
    <location>
        <begin position="616"/>
        <end position="646"/>
    </location>
</feature>
<dbReference type="InterPro" id="IPR029071">
    <property type="entry name" value="Ubiquitin-like_domsf"/>
</dbReference>
<dbReference type="PANTHER" id="PTHR15204">
    <property type="entry name" value="LARGE PROLINE-RICH PROTEIN BAG6"/>
    <property type="match status" value="1"/>
</dbReference>
<feature type="region of interest" description="Disordered" evidence="2">
    <location>
        <begin position="285"/>
        <end position="315"/>
    </location>
</feature>
<feature type="region of interest" description="Disordered" evidence="2">
    <location>
        <begin position="1071"/>
        <end position="1118"/>
    </location>
</feature>
<feature type="compositionally biased region" description="Low complexity" evidence="2">
    <location>
        <begin position="1088"/>
        <end position="1110"/>
    </location>
</feature>
<dbReference type="EMBL" id="OA882164">
    <property type="protein sequence ID" value="CAD7273406.1"/>
    <property type="molecule type" value="Genomic_DNA"/>
</dbReference>
<dbReference type="InterPro" id="IPR000626">
    <property type="entry name" value="Ubiquitin-like_dom"/>
</dbReference>
<feature type="region of interest" description="Disordered" evidence="2">
    <location>
        <begin position="917"/>
        <end position="936"/>
    </location>
</feature>
<keyword evidence="1" id="KW-0175">Coiled coil</keyword>
<feature type="domain" description="Ubiquitin-like" evidence="3">
    <location>
        <begin position="379"/>
        <end position="440"/>
    </location>
</feature>
<evidence type="ECO:0000256" key="1">
    <source>
        <dbReference type="SAM" id="Coils"/>
    </source>
</evidence>
<dbReference type="EMBL" id="CAJPEX010000127">
    <property type="protein sequence ID" value="CAG0913558.1"/>
    <property type="molecule type" value="Genomic_DNA"/>
</dbReference>
<feature type="compositionally biased region" description="Low complexity" evidence="2">
    <location>
        <begin position="531"/>
        <end position="546"/>
    </location>
</feature>
<dbReference type="Gene3D" id="3.10.20.90">
    <property type="entry name" value="Phosphatidylinositol 3-kinase Catalytic Subunit, Chain A, domain 1"/>
    <property type="match status" value="1"/>
</dbReference>
<feature type="coiled-coil region" evidence="1">
    <location>
        <begin position="33"/>
        <end position="149"/>
    </location>
</feature>
<dbReference type="OrthoDB" id="10068192at2759"/>
<feature type="compositionally biased region" description="Polar residues" evidence="2">
    <location>
        <begin position="976"/>
        <end position="987"/>
    </location>
</feature>
<keyword evidence="5" id="KW-1185">Reference proteome</keyword>
<accession>A0A7R9BEW9</accession>
<feature type="region of interest" description="Disordered" evidence="2">
    <location>
        <begin position="773"/>
        <end position="817"/>
    </location>
</feature>
<dbReference type="PANTHER" id="PTHR15204:SF0">
    <property type="entry name" value="LARGE PROLINE-RICH PROTEIN BAG6"/>
    <property type="match status" value="1"/>
</dbReference>
<feature type="region of interest" description="Disordered" evidence="2">
    <location>
        <begin position="522"/>
        <end position="564"/>
    </location>
</feature>
<evidence type="ECO:0000313" key="5">
    <source>
        <dbReference type="Proteomes" id="UP000678499"/>
    </source>
</evidence>
<dbReference type="GO" id="GO:0071818">
    <property type="term" value="C:BAT3 complex"/>
    <property type="evidence" value="ECO:0007669"/>
    <property type="project" value="TreeGrafter"/>
</dbReference>
<feature type="compositionally biased region" description="Low complexity" evidence="2">
    <location>
        <begin position="803"/>
        <end position="817"/>
    </location>
</feature>
<gene>
    <name evidence="4" type="ORF">NMOB1V02_LOCUS1297</name>
</gene>
<name>A0A7R9BEW9_9CRUS</name>
<evidence type="ECO:0000256" key="2">
    <source>
        <dbReference type="SAM" id="MobiDB-lite"/>
    </source>
</evidence>
<feature type="compositionally biased region" description="Low complexity" evidence="2">
    <location>
        <begin position="458"/>
        <end position="471"/>
    </location>
</feature>
<dbReference type="GO" id="GO:0036503">
    <property type="term" value="P:ERAD pathway"/>
    <property type="evidence" value="ECO:0007669"/>
    <property type="project" value="TreeGrafter"/>
</dbReference>
<evidence type="ECO:0000313" key="4">
    <source>
        <dbReference type="EMBL" id="CAD7273406.1"/>
    </source>
</evidence>
<dbReference type="Pfam" id="PF00240">
    <property type="entry name" value="ubiquitin"/>
    <property type="match status" value="1"/>
</dbReference>
<dbReference type="GO" id="GO:0051787">
    <property type="term" value="F:misfolded protein binding"/>
    <property type="evidence" value="ECO:0007669"/>
    <property type="project" value="TreeGrafter"/>
</dbReference>
<evidence type="ECO:0000259" key="3">
    <source>
        <dbReference type="PROSITE" id="PS50053"/>
    </source>
</evidence>
<feature type="region of interest" description="Disordered" evidence="2">
    <location>
        <begin position="853"/>
        <end position="883"/>
    </location>
</feature>
<feature type="compositionally biased region" description="Low complexity" evidence="2">
    <location>
        <begin position="857"/>
        <end position="874"/>
    </location>
</feature>
<feature type="region of interest" description="Disordered" evidence="2">
    <location>
        <begin position="969"/>
        <end position="1011"/>
    </location>
</feature>
<proteinExistence type="predicted"/>
<sequence>MKTDHDRGGVNASDSGGVPLEPVYFSMPDILLIEEMEALAARLREKEKELQEMEANILSEAVKWPQGERAHLTFQLQAADDRYNRLLEAHRRLAKVNQNLEDKLLKVVDACESEKNALVTALSQTTQKLAQAHVSLKNTKEELERYKADCSLAVHLLQCRSSNFLAQRIETLPSQFQEKVNKMIERRTSNLHRNSKNSQTGSKVIKVPIPTYPPTAMVFTVSEPGKSLSRSSSRDSNSEYVSAAVLGKVMEENAKEREEKWQKRRNDLKFHCESCVCIRAANSSSNRRDDHTDFREYNDREEPDSQSNEDYSETCRDGDSVFVDLECEDGDGRKDNWLFTNGSDLDQAALDSDDGSCGLISVHRSQPITLSSDASLAMIDVTVKTLDSENYKFSVPDTLSVIDFKRRISSSVGVEPSRQRLIFCGRVLDDEKSLGDYDVSGKVIHLVQRPPPEEVGRQPSSAPTPQASPSQPENPRRTYRRHNAFPLPSSVGFSSPGMSAALRIHVAQEMLARMNRCVTGVSSRETGGANGEEQAASSESASVAMSLDESSDRDPSPPIEINITSGPMVDQAVAVISLEAGVDADGDPASEVLLGDDPSEMLVGEEQGVPHIDAPLLPPPTGEGAQADTGDSADRPSIGSRRVTGTLPPSELADLLETVVGNFEEIAPLMHQVVDDIRSGRWAATNREDDSSGTRRLSEPHARYQKLSRALHFFSHALHNISDIKSSDRSTAYLTAIPRWIARPPAATALTIPMRGTATIMEGPAVVSMHITPSVAHGPTSTNAPSGPARAGAVPTASVRPRSAGAAPGVAEGAAGSSPVNMHADLGALFGQVASAVMGATVNITGMRFVPGGGLRTAPTGPSPTNSSGSQTPPAGGIVIGDLESMNPGELGSLFARFAQRFAQVMAQGAAVHLDAGRPASTAGNEPGSTAGEAAAASGIGGFAGSLPMGTDEMRRPFMQSMLSAMRSINRRSADSAAQTTTGSERPTQGGSGGQRQNGSGRHSRLAVPLQSGHMGPRNLMHEFDPFLVCDSRHTLAGARRSRLGAAMSGMPTMFLHAGTPEYMTYLGGRAPDRAAPRTSGTSRGAQTTASDVASSSTADVGLGSARAAPRAPPSGVTTTIPPVANWLRMIQDQIMGSEANPSNATLDWLYNSPIFDSMRLSQDLAISDVLAIWSGEDMSAISPQLRQRLRDAVGHYVLHGNPPTPLNISNGVEDFVVSRFHIAGANDLEGSVFHINVVESLRHFLRTNIREVITKLYEPGDDAQFFNWLKVRVPDAVCELMMLCSLCFSNGVEGLEWLMRTQWDNFCQHFLGDVPSPALLGSHFIGVIMRESLPWFRARIAAVPPGWEAEFRRKYIVARVPNVETNGVSVDLDVNMEDPDENLRRSVGGPQNASSVPAPDRRTASNAAPNAVDAWEEVLPRQWIEVVRDDIRLQATHPPQRRPFSDAYLSGMGSKRRRMTEKQKAPCEPGALLQGALRGAMVNSGMDPISADRLADDAQGDMGLTAAFGSHLRRELNRRVDTEPDAKRYPNLNKYLARDGNR</sequence>